<comment type="caution">
    <text evidence="1">The sequence shown here is derived from an EMBL/GenBank/DDBJ whole genome shotgun (WGS) entry which is preliminary data.</text>
</comment>
<accession>A0ACC2IQH2</accession>
<reference evidence="1" key="1">
    <citation type="submission" date="2022-11" db="EMBL/GenBank/DDBJ databases">
        <title>Genome Sequence of Boeremia exigua.</title>
        <authorList>
            <person name="Buettner E."/>
        </authorList>
    </citation>
    <scope>NUCLEOTIDE SEQUENCE</scope>
    <source>
        <strain evidence="1">CU02</strain>
    </source>
</reference>
<name>A0ACC2IQH2_9PLEO</name>
<dbReference type="EMBL" id="JAPHNI010000055">
    <property type="protein sequence ID" value="KAJ8117386.1"/>
    <property type="molecule type" value="Genomic_DNA"/>
</dbReference>
<evidence type="ECO:0000313" key="2">
    <source>
        <dbReference type="Proteomes" id="UP001153331"/>
    </source>
</evidence>
<gene>
    <name evidence="1" type="ORF">OPT61_g1402</name>
</gene>
<sequence>MALFRPTMLRTAFSTSQSTCIRYATLRYSSTSTSESVVLPRLQSDLKTAMRSKNKPALNVIRALQAEIINASKTAKPIENDGTLYSLIQKQIKAANATIEECTNAKRPDLVEKEQAHLDVLKKYAEDIPKLSETELSGIIDQAVAGFEEAKRAYGPIMGKVMGAIKGRPHDVDGAGPLPLRRTVARARRVSAYATVVQRFTHAVEAENLALHQIRTATVQDSGDVTYRIGTCTSLNVSGDGLRVGIALWQRKLWKLGRVKSAVPMYRSSTGNLASYDDEPPRGGGQRWDRDRFERMRGGGRGPPSRDDEHDHFRYQEHDRFPGGRRDVDIHEDYDRRGPPSRQPTRVAERDRFFEDERFERRAPPRRNDIFEERTPSEVANQALAPYRRKSIIDEDINIDIKNQVSRPRKPARPQYIRRQSSLDTFDRRPLPRYGDVERIEREEYHEYRPPANVPIPLPIRERRRSPDRRRFRQSDEDLAYGDLGGRGREREEYREIEVSRNKSRVRRSKSLAGSRRSSSSESVSEIQLPRATWGKRGKTRLPKRLVKRQAIIELGYPFEEEDDFIIITRALEKEHIDECIKLIPEQRR</sequence>
<dbReference type="Proteomes" id="UP001153331">
    <property type="component" value="Unassembled WGS sequence"/>
</dbReference>
<evidence type="ECO:0000313" key="1">
    <source>
        <dbReference type="EMBL" id="KAJ8117386.1"/>
    </source>
</evidence>
<organism evidence="1 2">
    <name type="scientific">Boeremia exigua</name>
    <dbReference type="NCBI Taxonomy" id="749465"/>
    <lineage>
        <taxon>Eukaryota</taxon>
        <taxon>Fungi</taxon>
        <taxon>Dikarya</taxon>
        <taxon>Ascomycota</taxon>
        <taxon>Pezizomycotina</taxon>
        <taxon>Dothideomycetes</taxon>
        <taxon>Pleosporomycetidae</taxon>
        <taxon>Pleosporales</taxon>
        <taxon>Pleosporineae</taxon>
        <taxon>Didymellaceae</taxon>
        <taxon>Boeremia</taxon>
    </lineage>
</organism>
<proteinExistence type="predicted"/>
<protein>
    <submittedName>
        <fullName evidence="1">Uncharacterized protein</fullName>
    </submittedName>
</protein>
<keyword evidence="2" id="KW-1185">Reference proteome</keyword>